<dbReference type="OrthoDB" id="46161at2759"/>
<organism evidence="2 3">
    <name type="scientific">Phaeodactylum tricornutum (strain CCAP 1055/1)</name>
    <dbReference type="NCBI Taxonomy" id="556484"/>
    <lineage>
        <taxon>Eukaryota</taxon>
        <taxon>Sar</taxon>
        <taxon>Stramenopiles</taxon>
        <taxon>Ochrophyta</taxon>
        <taxon>Bacillariophyta</taxon>
        <taxon>Bacillariophyceae</taxon>
        <taxon>Bacillariophycidae</taxon>
        <taxon>Naviculales</taxon>
        <taxon>Phaeodactylaceae</taxon>
        <taxon>Phaeodactylum</taxon>
    </lineage>
</organism>
<dbReference type="InParanoid" id="B7G3Y0"/>
<accession>B7G3Y0</accession>
<proteinExistence type="predicted"/>
<gene>
    <name evidence="2" type="ORF">PHATRDRAFT_47310</name>
</gene>
<dbReference type="EMBL" id="CM000615">
    <property type="protein sequence ID" value="EEC46731.1"/>
    <property type="molecule type" value="Genomic_DNA"/>
</dbReference>
<dbReference type="InterPro" id="IPR036423">
    <property type="entry name" value="SOD-like_Cu/Zn_dom_sf"/>
</dbReference>
<keyword evidence="1" id="KW-0732">Signal</keyword>
<evidence type="ECO:0000313" key="3">
    <source>
        <dbReference type="Proteomes" id="UP000000759"/>
    </source>
</evidence>
<reference evidence="3" key="2">
    <citation type="submission" date="2008-08" db="EMBL/GenBank/DDBJ databases">
        <authorList>
            <consortium name="Diatom Consortium"/>
            <person name="Grigoriev I."/>
            <person name="Grimwood J."/>
            <person name="Kuo A."/>
            <person name="Otillar R.P."/>
            <person name="Salamov A."/>
            <person name="Detter J.C."/>
            <person name="Lindquist E."/>
            <person name="Shapiro H."/>
            <person name="Lucas S."/>
            <person name="Glavina del Rio T."/>
            <person name="Pitluck S."/>
            <person name="Rokhsar D."/>
            <person name="Bowler C."/>
        </authorList>
    </citation>
    <scope>GENOME REANNOTATION</scope>
    <source>
        <strain evidence="3">CCAP 1055/1</strain>
    </source>
</reference>
<sequence>MWAGAFLFSLVCLYQMAVAQANMNHGVYTATIEPIASATTNRNSGVIGSVVVFDAGDGVTVGYGGFVEGLQANLEATTCTATNGCGVHIHSGTSCFNSTTQGGHYFESPVTDDPWVEERYSSDETGFALFSSVAVIGTSNLEGRAFVVHAEDGSRVGCGLLTELKDDTRILQANTVGLASSTVESESKAVIFPGTDRICVGGNVDALQPDILSFQAGGLDCNATNGCGVHIHSGTDCTDSTTQGGHFYNADVVDVDPWLLVGYERTNANGEAFYLQCLVTGEANNEGHALIVHSEDGSRLSCGILQFETTTTEAIANGMDGSVLSRLVGIGLLFEFIIVLATHW</sequence>
<dbReference type="eggNOG" id="ENOG502S983">
    <property type="taxonomic scope" value="Eukaryota"/>
</dbReference>
<evidence type="ECO:0000313" key="2">
    <source>
        <dbReference type="EMBL" id="EEC46731.1"/>
    </source>
</evidence>
<dbReference type="PaxDb" id="2850-Phatr47310"/>
<dbReference type="GO" id="GO:0006801">
    <property type="term" value="P:superoxide metabolic process"/>
    <property type="evidence" value="ECO:0007669"/>
    <property type="project" value="InterPro"/>
</dbReference>
<dbReference type="RefSeq" id="XP_002181517.1">
    <property type="nucleotide sequence ID" value="XM_002181481.1"/>
</dbReference>
<dbReference type="HOGENOM" id="CLU_859112_0_0_1"/>
<dbReference type="GO" id="GO:0046872">
    <property type="term" value="F:metal ion binding"/>
    <property type="evidence" value="ECO:0007669"/>
    <property type="project" value="InterPro"/>
</dbReference>
<dbReference type="OMA" id="CGVHIHS"/>
<protein>
    <recommendedName>
        <fullName evidence="4">Superoxide dismutase</fullName>
    </recommendedName>
</protein>
<dbReference type="Proteomes" id="UP000000759">
    <property type="component" value="Chromosome 13"/>
</dbReference>
<evidence type="ECO:0008006" key="4">
    <source>
        <dbReference type="Google" id="ProtNLM"/>
    </source>
</evidence>
<feature type="signal peptide" evidence="1">
    <location>
        <begin position="1"/>
        <end position="19"/>
    </location>
</feature>
<name>B7G3Y0_PHATC</name>
<dbReference type="GeneID" id="7202483"/>
<dbReference type="AlphaFoldDB" id="B7G3Y0"/>
<feature type="chain" id="PRO_5002852981" description="Superoxide dismutase" evidence="1">
    <location>
        <begin position="20"/>
        <end position="344"/>
    </location>
</feature>
<dbReference type="KEGG" id="pti:PHATRDRAFT_47310"/>
<keyword evidence="3" id="KW-1185">Reference proteome</keyword>
<reference evidence="2 3" key="1">
    <citation type="journal article" date="2008" name="Nature">
        <title>The Phaeodactylum genome reveals the evolutionary history of diatom genomes.</title>
        <authorList>
            <person name="Bowler C."/>
            <person name="Allen A.E."/>
            <person name="Badger J.H."/>
            <person name="Grimwood J."/>
            <person name="Jabbari K."/>
            <person name="Kuo A."/>
            <person name="Maheswari U."/>
            <person name="Martens C."/>
            <person name="Maumus F."/>
            <person name="Otillar R.P."/>
            <person name="Rayko E."/>
            <person name="Salamov A."/>
            <person name="Vandepoele K."/>
            <person name="Beszteri B."/>
            <person name="Gruber A."/>
            <person name="Heijde M."/>
            <person name="Katinka M."/>
            <person name="Mock T."/>
            <person name="Valentin K."/>
            <person name="Verret F."/>
            <person name="Berges J.A."/>
            <person name="Brownlee C."/>
            <person name="Cadoret J.P."/>
            <person name="Chiovitti A."/>
            <person name="Choi C.J."/>
            <person name="Coesel S."/>
            <person name="De Martino A."/>
            <person name="Detter J.C."/>
            <person name="Durkin C."/>
            <person name="Falciatore A."/>
            <person name="Fournet J."/>
            <person name="Haruta M."/>
            <person name="Huysman M.J."/>
            <person name="Jenkins B.D."/>
            <person name="Jiroutova K."/>
            <person name="Jorgensen R.E."/>
            <person name="Joubert Y."/>
            <person name="Kaplan A."/>
            <person name="Kroger N."/>
            <person name="Kroth P.G."/>
            <person name="La Roche J."/>
            <person name="Lindquist E."/>
            <person name="Lommer M."/>
            <person name="Martin-Jezequel V."/>
            <person name="Lopez P.J."/>
            <person name="Lucas S."/>
            <person name="Mangogna M."/>
            <person name="McGinnis K."/>
            <person name="Medlin L.K."/>
            <person name="Montsant A."/>
            <person name="Oudot-Le Secq M.P."/>
            <person name="Napoli C."/>
            <person name="Obornik M."/>
            <person name="Parker M.S."/>
            <person name="Petit J.L."/>
            <person name="Porcel B.M."/>
            <person name="Poulsen N."/>
            <person name="Robison M."/>
            <person name="Rychlewski L."/>
            <person name="Rynearson T.A."/>
            <person name="Schmutz J."/>
            <person name="Shapiro H."/>
            <person name="Siaut M."/>
            <person name="Stanley M."/>
            <person name="Sussman M.R."/>
            <person name="Taylor A.R."/>
            <person name="Vardi A."/>
            <person name="von Dassow P."/>
            <person name="Vyverman W."/>
            <person name="Willis A."/>
            <person name="Wyrwicz L.S."/>
            <person name="Rokhsar D.S."/>
            <person name="Weissenbach J."/>
            <person name="Armbrust E.V."/>
            <person name="Green B.R."/>
            <person name="Van de Peer Y."/>
            <person name="Grigoriev I.V."/>
        </authorList>
    </citation>
    <scope>NUCLEOTIDE SEQUENCE [LARGE SCALE GENOMIC DNA]</scope>
    <source>
        <strain evidence="2 3">CCAP 1055/1</strain>
    </source>
</reference>
<evidence type="ECO:0000256" key="1">
    <source>
        <dbReference type="SAM" id="SignalP"/>
    </source>
</evidence>
<dbReference type="SUPFAM" id="SSF49329">
    <property type="entry name" value="Cu,Zn superoxide dismutase-like"/>
    <property type="match status" value="2"/>
</dbReference>